<dbReference type="EMBL" id="JBEPMA010000002">
    <property type="protein sequence ID" value="MET3616785.1"/>
    <property type="molecule type" value="Genomic_DNA"/>
</dbReference>
<dbReference type="PANTHER" id="PTHR23088:SF27">
    <property type="entry name" value="DEAMINATED GLUTATHIONE AMIDASE"/>
    <property type="match status" value="1"/>
</dbReference>
<sequence>MRIALVQPKLKIGDVDYNFKIIENYITKIKSSGADTIVLPEMWNTSFFPNNVYELADNMGERTVNFLSDLASSSHINIIGGSVAIKEGDKLLNRSYIFGRDGKLLSKYDKVHLFSPSEEDKIFSRGDKLSTFEIDGIKCGICICYDLRFSEWIRMNVLTGIDILFLPAAWPDKRINHWEILNRARAIENQIFVVSTNSVGETSSMKFGGHSMIVDPWGEYIINAKCEVGVFIGEIKLDIIKEIRESINVFKDRREDIYKL</sequence>
<dbReference type="RefSeq" id="WP_354366794.1">
    <property type="nucleotide sequence ID" value="NZ_JBEPMA010000002.1"/>
</dbReference>
<dbReference type="InterPro" id="IPR036526">
    <property type="entry name" value="C-N_Hydrolase_sf"/>
</dbReference>
<evidence type="ECO:0000313" key="4">
    <source>
        <dbReference type="Proteomes" id="UP001549162"/>
    </source>
</evidence>
<dbReference type="Proteomes" id="UP001549162">
    <property type="component" value="Unassembled WGS sequence"/>
</dbReference>
<dbReference type="PROSITE" id="PS50263">
    <property type="entry name" value="CN_HYDROLASE"/>
    <property type="match status" value="1"/>
</dbReference>
<evidence type="ECO:0000313" key="3">
    <source>
        <dbReference type="EMBL" id="MET3616785.1"/>
    </source>
</evidence>
<organism evidence="3 4">
    <name type="scientific">Peptoniphilus olsenii</name>
    <dbReference type="NCBI Taxonomy" id="411570"/>
    <lineage>
        <taxon>Bacteria</taxon>
        <taxon>Bacillati</taxon>
        <taxon>Bacillota</taxon>
        <taxon>Tissierellia</taxon>
        <taxon>Tissierellales</taxon>
        <taxon>Peptoniphilaceae</taxon>
        <taxon>Peptoniphilus</taxon>
    </lineage>
</organism>
<evidence type="ECO:0000259" key="2">
    <source>
        <dbReference type="PROSITE" id="PS50263"/>
    </source>
</evidence>
<reference evidence="3 4" key="1">
    <citation type="submission" date="2024-06" db="EMBL/GenBank/DDBJ databases">
        <title>Genomic Encyclopedia of Type Strains, Phase IV (KMG-IV): sequencing the most valuable type-strain genomes for metagenomic binning, comparative biology and taxonomic classification.</title>
        <authorList>
            <person name="Goeker M."/>
        </authorList>
    </citation>
    <scope>NUCLEOTIDE SEQUENCE [LARGE SCALE GENOMIC DNA]</scope>
    <source>
        <strain evidence="3 4">DSM 21460</strain>
    </source>
</reference>
<dbReference type="SUPFAM" id="SSF56317">
    <property type="entry name" value="Carbon-nitrogen hydrolase"/>
    <property type="match status" value="1"/>
</dbReference>
<name>A0ABV2J7N1_9FIRM</name>
<dbReference type="Pfam" id="PF00795">
    <property type="entry name" value="CN_hydrolase"/>
    <property type="match status" value="1"/>
</dbReference>
<keyword evidence="4" id="KW-1185">Reference proteome</keyword>
<feature type="domain" description="CN hydrolase" evidence="2">
    <location>
        <begin position="1"/>
        <end position="237"/>
    </location>
</feature>
<proteinExistence type="inferred from homology"/>
<gene>
    <name evidence="3" type="ORF">ABID14_000410</name>
</gene>
<comment type="caution">
    <text evidence="3">The sequence shown here is derived from an EMBL/GenBank/DDBJ whole genome shotgun (WGS) entry which is preliminary data.</text>
</comment>
<dbReference type="Gene3D" id="3.60.110.10">
    <property type="entry name" value="Carbon-nitrogen hydrolase"/>
    <property type="match status" value="1"/>
</dbReference>
<dbReference type="InterPro" id="IPR003010">
    <property type="entry name" value="C-N_Hydrolase"/>
</dbReference>
<comment type="similarity">
    <text evidence="1">Belongs to the carbon-nitrogen hydrolase superfamily. NIT1/NIT2 family.</text>
</comment>
<protein>
    <submittedName>
        <fullName evidence="3">Amidohydrolase</fullName>
    </submittedName>
</protein>
<accession>A0ABV2J7N1</accession>
<dbReference type="PANTHER" id="PTHR23088">
    <property type="entry name" value="NITRILASE-RELATED"/>
    <property type="match status" value="1"/>
</dbReference>
<dbReference type="CDD" id="cd07583">
    <property type="entry name" value="nitrilase_5"/>
    <property type="match status" value="1"/>
</dbReference>
<evidence type="ECO:0000256" key="1">
    <source>
        <dbReference type="ARBA" id="ARBA00010613"/>
    </source>
</evidence>